<proteinExistence type="predicted"/>
<evidence type="ECO:0000313" key="2">
    <source>
        <dbReference type="Proteomes" id="UP000287701"/>
    </source>
</evidence>
<organism evidence="1 2">
    <name type="scientific">Ornithobacterium rhinotracheale</name>
    <dbReference type="NCBI Taxonomy" id="28251"/>
    <lineage>
        <taxon>Bacteria</taxon>
        <taxon>Pseudomonadati</taxon>
        <taxon>Bacteroidota</taxon>
        <taxon>Flavobacteriia</taxon>
        <taxon>Flavobacteriales</taxon>
        <taxon>Weeksellaceae</taxon>
        <taxon>Ornithobacterium</taxon>
    </lineage>
</organism>
<gene>
    <name evidence="1" type="ORF">EQP59_07310</name>
</gene>
<dbReference type="RefSeq" id="WP_128501600.1">
    <property type="nucleotide sequence ID" value="NZ_CP035107.1"/>
</dbReference>
<dbReference type="OrthoDB" id="5952844at2"/>
<name>A0A410JSP0_ORNRH</name>
<evidence type="ECO:0000313" key="1">
    <source>
        <dbReference type="EMBL" id="QAR31153.1"/>
    </source>
</evidence>
<accession>A0A410JSP0</accession>
<sequence>MSKQNLISVVFSSDDLQKIDQALNTIAEVLKGKVHNLSAEERKQFGRIAEQNKLLVNKTKDLMEQYPQLVPAFLDKEEFDRDFSARQAIEKRLLHLEHLTEQLSDTKILLDNDNYSDALIFYRNVRYLSGEDVPGSTIIAKELSQFFPRTRKKNANKPNDSTPEA</sequence>
<reference evidence="1 2" key="1">
    <citation type="submission" date="2019-01" db="EMBL/GenBank/DDBJ databases">
        <title>Whole Genome of Ornithobacterium rhinotracheale FARPER-174b.</title>
        <authorList>
            <person name="Tataje-Lavanda L.A."/>
            <person name="Montalvan A."/>
            <person name="Montesinos R."/>
            <person name="Zimic M."/>
            <person name="Fernandez-Sanchez M."/>
            <person name="Fernandez-Diaz M."/>
        </authorList>
    </citation>
    <scope>NUCLEOTIDE SEQUENCE [LARGE SCALE GENOMIC DNA]</scope>
    <source>
        <strain evidence="1 2">FARPER-174b</strain>
    </source>
</reference>
<dbReference type="AlphaFoldDB" id="A0A410JSP0"/>
<dbReference type="EMBL" id="CP035107">
    <property type="protein sequence ID" value="QAR31153.1"/>
    <property type="molecule type" value="Genomic_DNA"/>
</dbReference>
<dbReference type="Proteomes" id="UP000287701">
    <property type="component" value="Chromosome"/>
</dbReference>
<protein>
    <submittedName>
        <fullName evidence="1">Uncharacterized protein</fullName>
    </submittedName>
</protein>